<dbReference type="InterPro" id="IPR003824">
    <property type="entry name" value="UppP"/>
</dbReference>
<comment type="function">
    <text evidence="14">Catalyzes the dephosphorylation of undecaprenyl diphosphate (UPP). Confers resistance to bacitracin.</text>
</comment>
<evidence type="ECO:0000256" key="8">
    <source>
        <dbReference type="ARBA" id="ARBA00022989"/>
    </source>
</evidence>
<evidence type="ECO:0000256" key="14">
    <source>
        <dbReference type="HAMAP-Rule" id="MF_01006"/>
    </source>
</evidence>
<keyword evidence="16" id="KW-1185">Reference proteome</keyword>
<evidence type="ECO:0000256" key="5">
    <source>
        <dbReference type="ARBA" id="ARBA00022475"/>
    </source>
</evidence>
<dbReference type="GO" id="GO:0050380">
    <property type="term" value="F:undecaprenyl-diphosphatase activity"/>
    <property type="evidence" value="ECO:0007669"/>
    <property type="project" value="UniProtKB-UniRule"/>
</dbReference>
<gene>
    <name evidence="14" type="primary">uppP</name>
    <name evidence="15" type="ORF">H5P30_20405</name>
</gene>
<keyword evidence="5 14" id="KW-1003">Cell membrane</keyword>
<comment type="similarity">
    <text evidence="2 14">Belongs to the UppP family.</text>
</comment>
<keyword evidence="14" id="KW-0961">Cell wall biogenesis/degradation</keyword>
<comment type="subcellular location">
    <subcellularLocation>
        <location evidence="1 14">Cell membrane</location>
        <topology evidence="1 14">Multi-pass membrane protein</topology>
    </subcellularLocation>
</comment>
<evidence type="ECO:0000256" key="4">
    <source>
        <dbReference type="ARBA" id="ARBA00021581"/>
    </source>
</evidence>
<evidence type="ECO:0000256" key="12">
    <source>
        <dbReference type="ARBA" id="ARBA00032932"/>
    </source>
</evidence>
<dbReference type="Proteomes" id="UP000525652">
    <property type="component" value="Unassembled WGS sequence"/>
</dbReference>
<keyword evidence="10 14" id="KW-0046">Antibiotic resistance</keyword>
<keyword evidence="14" id="KW-0133">Cell shape</keyword>
<feature type="transmembrane region" description="Helical" evidence="14">
    <location>
        <begin position="240"/>
        <end position="262"/>
    </location>
</feature>
<dbReference type="EC" id="3.6.1.27" evidence="3 14"/>
<evidence type="ECO:0000256" key="7">
    <source>
        <dbReference type="ARBA" id="ARBA00022801"/>
    </source>
</evidence>
<evidence type="ECO:0000256" key="9">
    <source>
        <dbReference type="ARBA" id="ARBA00023136"/>
    </source>
</evidence>
<keyword evidence="9 14" id="KW-0472">Membrane</keyword>
<keyword evidence="8 14" id="KW-1133">Transmembrane helix</keyword>
<evidence type="ECO:0000256" key="1">
    <source>
        <dbReference type="ARBA" id="ARBA00004651"/>
    </source>
</evidence>
<dbReference type="GO" id="GO:0005886">
    <property type="term" value="C:plasma membrane"/>
    <property type="evidence" value="ECO:0007669"/>
    <property type="project" value="UniProtKB-SubCell"/>
</dbReference>
<dbReference type="GO" id="GO:0009252">
    <property type="term" value="P:peptidoglycan biosynthetic process"/>
    <property type="evidence" value="ECO:0007669"/>
    <property type="project" value="UniProtKB-KW"/>
</dbReference>
<reference evidence="15 16" key="1">
    <citation type="submission" date="2020-07" db="EMBL/GenBank/DDBJ databases">
        <authorList>
            <person name="Feng X."/>
        </authorList>
    </citation>
    <scope>NUCLEOTIDE SEQUENCE [LARGE SCALE GENOMIC DNA]</scope>
    <source>
        <strain evidence="15 16">JCM14086</strain>
    </source>
</reference>
<evidence type="ECO:0000256" key="11">
    <source>
        <dbReference type="ARBA" id="ARBA00032707"/>
    </source>
</evidence>
<dbReference type="Pfam" id="PF02673">
    <property type="entry name" value="BacA"/>
    <property type="match status" value="1"/>
</dbReference>
<organism evidence="15 16">
    <name type="scientific">Puniceicoccus vermicola</name>
    <dbReference type="NCBI Taxonomy" id="388746"/>
    <lineage>
        <taxon>Bacteria</taxon>
        <taxon>Pseudomonadati</taxon>
        <taxon>Verrucomicrobiota</taxon>
        <taxon>Opitutia</taxon>
        <taxon>Puniceicoccales</taxon>
        <taxon>Puniceicoccaceae</taxon>
        <taxon>Puniceicoccus</taxon>
    </lineage>
</organism>
<dbReference type="GO" id="GO:0046677">
    <property type="term" value="P:response to antibiotic"/>
    <property type="evidence" value="ECO:0007669"/>
    <property type="project" value="UniProtKB-UniRule"/>
</dbReference>
<evidence type="ECO:0000256" key="3">
    <source>
        <dbReference type="ARBA" id="ARBA00012374"/>
    </source>
</evidence>
<feature type="transmembrane region" description="Helical" evidence="14">
    <location>
        <begin position="60"/>
        <end position="79"/>
    </location>
</feature>
<comment type="catalytic activity">
    <reaction evidence="13 14">
        <text>di-trans,octa-cis-undecaprenyl diphosphate + H2O = di-trans,octa-cis-undecaprenyl phosphate + phosphate + H(+)</text>
        <dbReference type="Rhea" id="RHEA:28094"/>
        <dbReference type="ChEBI" id="CHEBI:15377"/>
        <dbReference type="ChEBI" id="CHEBI:15378"/>
        <dbReference type="ChEBI" id="CHEBI:43474"/>
        <dbReference type="ChEBI" id="CHEBI:58405"/>
        <dbReference type="ChEBI" id="CHEBI:60392"/>
        <dbReference type="EC" id="3.6.1.27"/>
    </reaction>
</comment>
<feature type="transmembrane region" description="Helical" evidence="14">
    <location>
        <begin position="100"/>
        <end position="122"/>
    </location>
</feature>
<keyword evidence="7 14" id="KW-0378">Hydrolase</keyword>
<evidence type="ECO:0000256" key="13">
    <source>
        <dbReference type="ARBA" id="ARBA00047594"/>
    </source>
</evidence>
<comment type="caution">
    <text evidence="15">The sequence shown here is derived from an EMBL/GenBank/DDBJ whole genome shotgun (WGS) entry which is preliminary data.</text>
</comment>
<keyword evidence="14" id="KW-0573">Peptidoglycan synthesis</keyword>
<dbReference type="EMBL" id="JACHVA010000139">
    <property type="protein sequence ID" value="MBC2604152.1"/>
    <property type="molecule type" value="Genomic_DNA"/>
</dbReference>
<feature type="transmembrane region" description="Helical" evidence="14">
    <location>
        <begin position="128"/>
        <end position="146"/>
    </location>
</feature>
<feature type="transmembrane region" description="Helical" evidence="14">
    <location>
        <begin position="210"/>
        <end position="228"/>
    </location>
</feature>
<feature type="transmembrane region" description="Helical" evidence="14">
    <location>
        <begin position="269"/>
        <end position="289"/>
    </location>
</feature>
<evidence type="ECO:0000256" key="10">
    <source>
        <dbReference type="ARBA" id="ARBA00023251"/>
    </source>
</evidence>
<evidence type="ECO:0000313" key="16">
    <source>
        <dbReference type="Proteomes" id="UP000525652"/>
    </source>
</evidence>
<dbReference type="PANTHER" id="PTHR30622:SF3">
    <property type="entry name" value="UNDECAPRENYL-DIPHOSPHATASE"/>
    <property type="match status" value="1"/>
</dbReference>
<sequence length="290" mass="31797">MTYTDAIVLGIVEGMTEYLPVSSTGHLILANRFLGLDSDRPIEGSSSSSAAEGRTLRDAANAYAIIIQGGAILAVLLIYRRRVLDIFYGMLGRSRNGLLLLRNLIAAFVPAAVLGLLFEGWIDQHLFGPVPVINALILGALLILIVEKWRDRRTVDTEDEGPDLHELPVSKAFLIGLLQCVAMWPGTSRSMMTIIGGYLAGFSPKRSAEFSFLLGLITLSAAAGYKAVTQGRWMYETLDIGPVLVGILIAFVFAALSVKWLVSYLTRHGLRIFAWYRILLALAVVNLLFW</sequence>
<evidence type="ECO:0000256" key="6">
    <source>
        <dbReference type="ARBA" id="ARBA00022692"/>
    </source>
</evidence>
<protein>
    <recommendedName>
        <fullName evidence="4 14">Undecaprenyl-diphosphatase</fullName>
        <ecNumber evidence="3 14">3.6.1.27</ecNumber>
    </recommendedName>
    <alternativeName>
        <fullName evidence="12 14">Bacitracin resistance protein</fullName>
    </alternativeName>
    <alternativeName>
        <fullName evidence="11 14">Undecaprenyl pyrophosphate phosphatase</fullName>
    </alternativeName>
</protein>
<dbReference type="GO" id="GO:0071555">
    <property type="term" value="P:cell wall organization"/>
    <property type="evidence" value="ECO:0007669"/>
    <property type="project" value="UniProtKB-KW"/>
</dbReference>
<dbReference type="GO" id="GO:0008360">
    <property type="term" value="P:regulation of cell shape"/>
    <property type="evidence" value="ECO:0007669"/>
    <property type="project" value="UniProtKB-KW"/>
</dbReference>
<comment type="miscellaneous">
    <text evidence="14">Bacitracin is thought to be involved in the inhibition of peptidoglycan synthesis by sequestering undecaprenyl diphosphate, thereby reducing the pool of lipid carrier available.</text>
</comment>
<evidence type="ECO:0000256" key="2">
    <source>
        <dbReference type="ARBA" id="ARBA00010621"/>
    </source>
</evidence>
<dbReference type="HAMAP" id="MF_01006">
    <property type="entry name" value="Undec_diphosphatase"/>
    <property type="match status" value="1"/>
</dbReference>
<name>A0A7X1B245_9BACT</name>
<evidence type="ECO:0000313" key="15">
    <source>
        <dbReference type="EMBL" id="MBC2604152.1"/>
    </source>
</evidence>
<proteinExistence type="inferred from homology"/>
<accession>A0A7X1B245</accession>
<keyword evidence="6 14" id="KW-0812">Transmembrane</keyword>
<dbReference type="AlphaFoldDB" id="A0A7X1B245"/>
<dbReference type="PANTHER" id="PTHR30622">
    <property type="entry name" value="UNDECAPRENYL-DIPHOSPHATASE"/>
    <property type="match status" value="1"/>
</dbReference>